<dbReference type="Proteomes" id="UP000566819">
    <property type="component" value="Unassembled WGS sequence"/>
</dbReference>
<evidence type="ECO:0000313" key="2">
    <source>
        <dbReference type="EMBL" id="KAF4636736.1"/>
    </source>
</evidence>
<sequence>MSRIRGVFPLFLATAFGIANGVWVFSPALKEQRLDAKGQLNKPLEGNTVDGEEKAKALSSAEVTASTNGIKSTPLDTNGSSKSWWPGINLWAGSVEGKSTPSKEEASIDTNTNKSGGAS</sequence>
<dbReference type="EMBL" id="JAAMPI010000052">
    <property type="protein sequence ID" value="KAF4636736.1"/>
    <property type="molecule type" value="Genomic_DNA"/>
</dbReference>
<keyword evidence="3" id="KW-1185">Reference proteome</keyword>
<dbReference type="InterPro" id="IPR057394">
    <property type="entry name" value="PIGBOS1"/>
</dbReference>
<accession>A0A8H4RWK0</accession>
<evidence type="ECO:0000256" key="1">
    <source>
        <dbReference type="SAM" id="MobiDB-lite"/>
    </source>
</evidence>
<proteinExistence type="predicted"/>
<dbReference type="Pfam" id="PF23670">
    <property type="entry name" value="PIGBOS1"/>
    <property type="match status" value="1"/>
</dbReference>
<feature type="compositionally biased region" description="Polar residues" evidence="1">
    <location>
        <begin position="61"/>
        <end position="80"/>
    </location>
</feature>
<feature type="compositionally biased region" description="Polar residues" evidence="1">
    <location>
        <begin position="108"/>
        <end position="119"/>
    </location>
</feature>
<feature type="region of interest" description="Disordered" evidence="1">
    <location>
        <begin position="41"/>
        <end position="80"/>
    </location>
</feature>
<comment type="caution">
    <text evidence="2">The sequence shown here is derived from an EMBL/GenBank/DDBJ whole genome shotgun (WGS) entry which is preliminary data.</text>
</comment>
<name>A0A8H4RWK0_9HELO</name>
<dbReference type="AlphaFoldDB" id="A0A8H4RWK0"/>
<gene>
    <name evidence="2" type="ORF">G7Y89_g1352</name>
</gene>
<reference evidence="2 3" key="1">
    <citation type="submission" date="2020-03" db="EMBL/GenBank/DDBJ databases">
        <title>Draft Genome Sequence of Cudoniella acicularis.</title>
        <authorList>
            <person name="Buettner E."/>
            <person name="Kellner H."/>
        </authorList>
    </citation>
    <scope>NUCLEOTIDE SEQUENCE [LARGE SCALE GENOMIC DNA]</scope>
    <source>
        <strain evidence="2 3">DSM 108380</strain>
    </source>
</reference>
<protein>
    <submittedName>
        <fullName evidence="2">Uncharacterized protein</fullName>
    </submittedName>
</protein>
<dbReference type="OrthoDB" id="5394869at2759"/>
<organism evidence="2 3">
    <name type="scientific">Cudoniella acicularis</name>
    <dbReference type="NCBI Taxonomy" id="354080"/>
    <lineage>
        <taxon>Eukaryota</taxon>
        <taxon>Fungi</taxon>
        <taxon>Dikarya</taxon>
        <taxon>Ascomycota</taxon>
        <taxon>Pezizomycotina</taxon>
        <taxon>Leotiomycetes</taxon>
        <taxon>Helotiales</taxon>
        <taxon>Tricladiaceae</taxon>
        <taxon>Cudoniella</taxon>
    </lineage>
</organism>
<feature type="region of interest" description="Disordered" evidence="1">
    <location>
        <begin position="95"/>
        <end position="119"/>
    </location>
</feature>
<evidence type="ECO:0000313" key="3">
    <source>
        <dbReference type="Proteomes" id="UP000566819"/>
    </source>
</evidence>